<dbReference type="PROSITE" id="PS50067">
    <property type="entry name" value="KINESIN_MOTOR_2"/>
    <property type="match status" value="1"/>
</dbReference>
<feature type="region of interest" description="Disordered" evidence="8">
    <location>
        <begin position="1"/>
        <end position="30"/>
    </location>
</feature>
<evidence type="ECO:0000256" key="7">
    <source>
        <dbReference type="RuleBase" id="RU000394"/>
    </source>
</evidence>
<keyword evidence="4" id="KW-0175">Coiled coil</keyword>
<dbReference type="GO" id="GO:0005874">
    <property type="term" value="C:microtubule"/>
    <property type="evidence" value="ECO:0007669"/>
    <property type="project" value="UniProtKB-KW"/>
</dbReference>
<dbReference type="GO" id="GO:0005524">
    <property type="term" value="F:ATP binding"/>
    <property type="evidence" value="ECO:0007669"/>
    <property type="project" value="UniProtKB-KW"/>
</dbReference>
<dbReference type="InterPro" id="IPR019821">
    <property type="entry name" value="Kinesin_motor_CS"/>
</dbReference>
<evidence type="ECO:0000256" key="3">
    <source>
        <dbReference type="ARBA" id="ARBA00022840"/>
    </source>
</evidence>
<evidence type="ECO:0000256" key="1">
    <source>
        <dbReference type="ARBA" id="ARBA00022701"/>
    </source>
</evidence>
<dbReference type="InterPro" id="IPR027640">
    <property type="entry name" value="Kinesin-like_fam"/>
</dbReference>
<dbReference type="GO" id="GO:0003777">
    <property type="term" value="F:microtubule motor activity"/>
    <property type="evidence" value="ECO:0007669"/>
    <property type="project" value="InterPro"/>
</dbReference>
<dbReference type="InParanoid" id="A0A1D3CTD2"/>
<proteinExistence type="inferred from homology"/>
<dbReference type="PRINTS" id="PR00380">
    <property type="entry name" value="KINESINHEAVY"/>
</dbReference>
<evidence type="ECO:0000256" key="4">
    <source>
        <dbReference type="ARBA" id="ARBA00023054"/>
    </source>
</evidence>
<accession>A0A1D3CTD2</accession>
<dbReference type="Proteomes" id="UP000095192">
    <property type="component" value="Unassembled WGS sequence"/>
</dbReference>
<reference evidence="10 11" key="1">
    <citation type="journal article" date="2016" name="BMC Genomics">
        <title>Comparative genomics reveals Cyclospora cayetanensis possesses coccidia-like metabolism and invasion components but unique surface antigens.</title>
        <authorList>
            <person name="Liu S."/>
            <person name="Wang L."/>
            <person name="Zheng H."/>
            <person name="Xu Z."/>
            <person name="Roellig D.M."/>
            <person name="Li N."/>
            <person name="Frace M.A."/>
            <person name="Tang K."/>
            <person name="Arrowood M.J."/>
            <person name="Moss D.M."/>
            <person name="Zhang L."/>
            <person name="Feng Y."/>
            <person name="Xiao L."/>
        </authorList>
    </citation>
    <scope>NUCLEOTIDE SEQUENCE [LARGE SCALE GENOMIC DNA]</scope>
    <source>
        <strain evidence="10 11">CHN_HEN01</strain>
    </source>
</reference>
<dbReference type="InterPro" id="IPR036961">
    <property type="entry name" value="Kinesin_motor_dom_sf"/>
</dbReference>
<dbReference type="PANTHER" id="PTHR47968">
    <property type="entry name" value="CENTROMERE PROTEIN E"/>
    <property type="match status" value="1"/>
</dbReference>
<keyword evidence="2 7" id="KW-0547">Nucleotide-binding</keyword>
<dbReference type="InterPro" id="IPR001752">
    <property type="entry name" value="Kinesin_motor_dom"/>
</dbReference>
<protein>
    <recommendedName>
        <fullName evidence="7">Kinesin-like protein</fullName>
    </recommendedName>
</protein>
<dbReference type="SUPFAM" id="SSF52540">
    <property type="entry name" value="P-loop containing nucleoside triphosphate hydrolases"/>
    <property type="match status" value="2"/>
</dbReference>
<dbReference type="GO" id="GO:0007018">
    <property type="term" value="P:microtubule-based movement"/>
    <property type="evidence" value="ECO:0007669"/>
    <property type="project" value="InterPro"/>
</dbReference>
<evidence type="ECO:0000256" key="8">
    <source>
        <dbReference type="SAM" id="MobiDB-lite"/>
    </source>
</evidence>
<evidence type="ECO:0000256" key="2">
    <source>
        <dbReference type="ARBA" id="ARBA00022741"/>
    </source>
</evidence>
<keyword evidence="11" id="KW-1185">Reference proteome</keyword>
<keyword evidence="1 7" id="KW-0493">Microtubule</keyword>
<dbReference type="PROSITE" id="PS00411">
    <property type="entry name" value="KINESIN_MOTOR_1"/>
    <property type="match status" value="1"/>
</dbReference>
<dbReference type="AlphaFoldDB" id="A0A1D3CTD2"/>
<keyword evidence="3 7" id="KW-0067">ATP-binding</keyword>
<dbReference type="PANTHER" id="PTHR47968:SF36">
    <property type="entry name" value="KINESIN HEAVY CHAIN ISOFORM X1"/>
    <property type="match status" value="1"/>
</dbReference>
<comment type="caution">
    <text evidence="6">Lacks conserved residue(s) required for the propagation of feature annotation.</text>
</comment>
<sequence length="572" mass="63796">MSLVKQGTSKGRKVKMADPKDEGLPVDPESVEESIRVEAGHIMAWKIEQKSMQLIVEPPTQTELEETRLGKASKKVAEKTQAQKDQVQRYYAFDRCFDDDAENDEVFGYVARDIVLDAFKGINGCVFAYGQTGELCKTCLVLHTRVHHHCPYMRNMKRSRVLRNALSFAVALPRIPMSSTTGLSNIIDCLVQSFRNHFALRYVALARTNYAGSGKTHSIMGVAEDPGILPRSLAEFFDCMSDSSLLQEEMAEAAAEKEDTLEQDQLQSPRKAEALEDGENREYLMRVSYVEIYLERVNDLLQEGPRGGAVENLDVKEDPKKGFVVVGLHEEVVASMEEVMTILSKAEQRRHFACTNFNETSSRSHVVFSITLESTSTFEDGTNVSRRGELKIVDLAGNEKAGRASEGMENAKLVLEEGKAINKSLFLLSEVISKLSKQAQQQSDDKKGKKSEKDVYIPWRDSKLTRLLQKALGGNSRAAVLVAVHPSSRYLDTSFSTLRFAMKCKEIKKKICANFFSPEQSLIAQQKKLIAMLHSQLKELSEGGVTAGVSAKHSVENDEQIRILKAGQKQTA</sequence>
<name>A0A1D3CTD2_9EIME</name>
<dbReference type="Pfam" id="PF00225">
    <property type="entry name" value="Kinesin"/>
    <property type="match status" value="2"/>
</dbReference>
<dbReference type="VEuPathDB" id="ToxoDB:cyc_00325"/>
<dbReference type="InterPro" id="IPR027417">
    <property type="entry name" value="P-loop_NTPase"/>
</dbReference>
<keyword evidence="5 7" id="KW-0505">Motor protein</keyword>
<dbReference type="Gene3D" id="3.40.850.10">
    <property type="entry name" value="Kinesin motor domain"/>
    <property type="match status" value="2"/>
</dbReference>
<feature type="domain" description="Kinesin motor" evidence="9">
    <location>
        <begin position="1"/>
        <end position="507"/>
    </location>
</feature>
<evidence type="ECO:0000256" key="6">
    <source>
        <dbReference type="PROSITE-ProRule" id="PRU00283"/>
    </source>
</evidence>
<organism evidence="10 11">
    <name type="scientific">Cyclospora cayetanensis</name>
    <dbReference type="NCBI Taxonomy" id="88456"/>
    <lineage>
        <taxon>Eukaryota</taxon>
        <taxon>Sar</taxon>
        <taxon>Alveolata</taxon>
        <taxon>Apicomplexa</taxon>
        <taxon>Conoidasida</taxon>
        <taxon>Coccidia</taxon>
        <taxon>Eucoccidiorida</taxon>
        <taxon>Eimeriorina</taxon>
        <taxon>Eimeriidae</taxon>
        <taxon>Cyclospora</taxon>
    </lineage>
</organism>
<dbReference type="VEuPathDB" id="ToxoDB:LOC34617519"/>
<evidence type="ECO:0000256" key="5">
    <source>
        <dbReference type="ARBA" id="ARBA00023175"/>
    </source>
</evidence>
<dbReference type="SMART" id="SM00129">
    <property type="entry name" value="KISc"/>
    <property type="match status" value="1"/>
</dbReference>
<evidence type="ECO:0000313" key="10">
    <source>
        <dbReference type="EMBL" id="OEH74464.1"/>
    </source>
</evidence>
<feature type="region of interest" description="Disordered" evidence="8">
    <location>
        <begin position="252"/>
        <end position="275"/>
    </location>
</feature>
<evidence type="ECO:0000259" key="9">
    <source>
        <dbReference type="PROSITE" id="PS50067"/>
    </source>
</evidence>
<comment type="caution">
    <text evidence="10">The sequence shown here is derived from an EMBL/GenBank/DDBJ whole genome shotgun (WGS) entry which is preliminary data.</text>
</comment>
<dbReference type="GO" id="GO:0008017">
    <property type="term" value="F:microtubule binding"/>
    <property type="evidence" value="ECO:0007669"/>
    <property type="project" value="InterPro"/>
</dbReference>
<dbReference type="EMBL" id="JROU02002034">
    <property type="protein sequence ID" value="OEH74464.1"/>
    <property type="molecule type" value="Genomic_DNA"/>
</dbReference>
<gene>
    <name evidence="10" type="ORF">cyc_00325</name>
</gene>
<evidence type="ECO:0000313" key="11">
    <source>
        <dbReference type="Proteomes" id="UP000095192"/>
    </source>
</evidence>
<comment type="similarity">
    <text evidence="6 7">Belongs to the TRAFAC class myosin-kinesin ATPase superfamily. Kinesin family.</text>
</comment>